<dbReference type="NCBIfam" id="NF006378">
    <property type="entry name" value="PRK08617.1"/>
    <property type="match status" value="1"/>
</dbReference>
<dbReference type="GO" id="GO:0003984">
    <property type="term" value="F:acetolactate synthase activity"/>
    <property type="evidence" value="ECO:0007669"/>
    <property type="project" value="InterPro"/>
</dbReference>
<evidence type="ECO:0000259" key="6">
    <source>
        <dbReference type="Pfam" id="PF02776"/>
    </source>
</evidence>
<evidence type="ECO:0000256" key="1">
    <source>
        <dbReference type="ARBA" id="ARBA00007812"/>
    </source>
</evidence>
<dbReference type="InterPro" id="IPR029061">
    <property type="entry name" value="THDP-binding"/>
</dbReference>
<evidence type="ECO:0000313" key="7">
    <source>
        <dbReference type="EMBL" id="KAF2773232.1"/>
    </source>
</evidence>
<evidence type="ECO:0000313" key="8">
    <source>
        <dbReference type="Proteomes" id="UP000799436"/>
    </source>
</evidence>
<comment type="similarity">
    <text evidence="1 3">Belongs to the TPP enzyme family.</text>
</comment>
<dbReference type="InterPro" id="IPR012782">
    <property type="entry name" value="Acetolactate_synth_catblc"/>
</dbReference>
<protein>
    <submittedName>
        <fullName evidence="7">Acetolactate synthase</fullName>
    </submittedName>
</protein>
<proteinExistence type="inferred from homology"/>
<evidence type="ECO:0000259" key="5">
    <source>
        <dbReference type="Pfam" id="PF02775"/>
    </source>
</evidence>
<name>A0A6G1LKZ3_9PEZI</name>
<dbReference type="InterPro" id="IPR012000">
    <property type="entry name" value="Thiamin_PyroP_enz_cen_dom"/>
</dbReference>
<dbReference type="Pfam" id="PF02775">
    <property type="entry name" value="TPP_enzyme_C"/>
    <property type="match status" value="1"/>
</dbReference>
<dbReference type="InterPro" id="IPR011766">
    <property type="entry name" value="TPP_enzyme_TPP-bd"/>
</dbReference>
<feature type="domain" description="Thiamine pyrophosphate enzyme central" evidence="4">
    <location>
        <begin position="196"/>
        <end position="330"/>
    </location>
</feature>
<dbReference type="Proteomes" id="UP000799436">
    <property type="component" value="Unassembled WGS sequence"/>
</dbReference>
<dbReference type="GO" id="GO:0009099">
    <property type="term" value="P:L-valine biosynthetic process"/>
    <property type="evidence" value="ECO:0007669"/>
    <property type="project" value="TreeGrafter"/>
</dbReference>
<dbReference type="GO" id="GO:0034077">
    <property type="term" value="P:butanediol metabolic process"/>
    <property type="evidence" value="ECO:0007669"/>
    <property type="project" value="InterPro"/>
</dbReference>
<keyword evidence="8" id="KW-1185">Reference proteome</keyword>
<dbReference type="InterPro" id="IPR012001">
    <property type="entry name" value="Thiamin_PyroP_enz_TPP-bd_dom"/>
</dbReference>
<evidence type="ECO:0000256" key="3">
    <source>
        <dbReference type="RuleBase" id="RU362132"/>
    </source>
</evidence>
<organism evidence="7 8">
    <name type="scientific">Teratosphaeria nubilosa</name>
    <dbReference type="NCBI Taxonomy" id="161662"/>
    <lineage>
        <taxon>Eukaryota</taxon>
        <taxon>Fungi</taxon>
        <taxon>Dikarya</taxon>
        <taxon>Ascomycota</taxon>
        <taxon>Pezizomycotina</taxon>
        <taxon>Dothideomycetes</taxon>
        <taxon>Dothideomycetidae</taxon>
        <taxon>Mycosphaerellales</taxon>
        <taxon>Teratosphaeriaceae</taxon>
        <taxon>Teratosphaeria</taxon>
    </lineage>
</organism>
<dbReference type="SUPFAM" id="SSF52518">
    <property type="entry name" value="Thiamin diphosphate-binding fold (THDP-binding)"/>
    <property type="match status" value="2"/>
</dbReference>
<dbReference type="GO" id="GO:0030976">
    <property type="term" value="F:thiamine pyrophosphate binding"/>
    <property type="evidence" value="ECO:0007669"/>
    <property type="project" value="InterPro"/>
</dbReference>
<dbReference type="PANTHER" id="PTHR18968:SF129">
    <property type="entry name" value="ACETOLACTATE SYNTHASE"/>
    <property type="match status" value="1"/>
</dbReference>
<dbReference type="Pfam" id="PF00205">
    <property type="entry name" value="TPP_enzyme_M"/>
    <property type="match status" value="1"/>
</dbReference>
<keyword evidence="2 3" id="KW-0786">Thiamine pyrophosphate</keyword>
<dbReference type="GO" id="GO:0005948">
    <property type="term" value="C:acetolactate synthase complex"/>
    <property type="evidence" value="ECO:0007669"/>
    <property type="project" value="TreeGrafter"/>
</dbReference>
<dbReference type="Gene3D" id="3.40.50.1220">
    <property type="entry name" value="TPP-binding domain"/>
    <property type="match status" value="1"/>
</dbReference>
<dbReference type="OrthoDB" id="10006023at2759"/>
<dbReference type="AlphaFoldDB" id="A0A6G1LKZ3"/>
<sequence>MASQEEKQVAKIIVASIYNAGVRVVFGIPGAKVDAIFDTLSDHPEIRLVICRHEQNAAFMAAAVGRITGIPGVAIATSGPGAGNLTTGLVTATTEGDPVVAIVGSVPRLLSTKHTHQSMKALEILGPTSKTAIQIEVEDQAAEVVLAAFRSAATNPKGSCVVSLPMDVAAGKSRLIEFPPPAFKAPLFGPAPRADIAEVASMINNAKLPVLFLGQRASSAVVVGALRKFLENHPIAVVETFQAAGAVSESQAKQIFYGRVGLFRNQVGDRLLAKSDLIITLGYDPTEYDANAWNPDGKLNIVHVDFTSCDYGTYYHPTIELLGSVRENILALSEEVRHVENPANHPLTKSLSKELTLWQEQVDKQKGHNGLVHPLQFITALQKRVSKKTTVTCDVGTLLCSNGQQTLGVGLPWAIAASLIQDPPCSQKVVSLSGDGGFMFSSQEMSTAVQQGCNITHFIWNDEAYNMVEFQEEMKYGRSSGIHLGGVDFAKYAEAFGGKGFNMNTSADIERVMDEALTHKGVSLVNVRIDYSHAKDLAGGLIKDSVG</sequence>
<dbReference type="FunFam" id="3.40.50.970:FF:000007">
    <property type="entry name" value="Acetolactate synthase"/>
    <property type="match status" value="1"/>
</dbReference>
<feature type="domain" description="Thiamine pyrophosphate enzyme TPP-binding" evidence="5">
    <location>
        <begin position="397"/>
        <end position="527"/>
    </location>
</feature>
<gene>
    <name evidence="7" type="ORF">EJ03DRAFT_305424</name>
</gene>
<dbReference type="GO" id="GO:0009097">
    <property type="term" value="P:isoleucine biosynthetic process"/>
    <property type="evidence" value="ECO:0007669"/>
    <property type="project" value="TreeGrafter"/>
</dbReference>
<dbReference type="InterPro" id="IPR045229">
    <property type="entry name" value="TPP_enz"/>
</dbReference>
<dbReference type="GO" id="GO:0000287">
    <property type="term" value="F:magnesium ion binding"/>
    <property type="evidence" value="ECO:0007669"/>
    <property type="project" value="InterPro"/>
</dbReference>
<feature type="domain" description="Thiamine pyrophosphate enzyme N-terminal TPP-binding" evidence="6">
    <location>
        <begin position="8"/>
        <end position="121"/>
    </location>
</feature>
<evidence type="ECO:0000256" key="2">
    <source>
        <dbReference type="ARBA" id="ARBA00023052"/>
    </source>
</evidence>
<dbReference type="GO" id="GO:0050660">
    <property type="term" value="F:flavin adenine dinucleotide binding"/>
    <property type="evidence" value="ECO:0007669"/>
    <property type="project" value="TreeGrafter"/>
</dbReference>
<evidence type="ECO:0000259" key="4">
    <source>
        <dbReference type="Pfam" id="PF00205"/>
    </source>
</evidence>
<dbReference type="NCBIfam" id="TIGR02418">
    <property type="entry name" value="acolac_catab"/>
    <property type="match status" value="1"/>
</dbReference>
<dbReference type="Pfam" id="PF02776">
    <property type="entry name" value="TPP_enzyme_N"/>
    <property type="match status" value="1"/>
</dbReference>
<dbReference type="SUPFAM" id="SSF52467">
    <property type="entry name" value="DHS-like NAD/FAD-binding domain"/>
    <property type="match status" value="1"/>
</dbReference>
<dbReference type="InterPro" id="IPR029035">
    <property type="entry name" value="DHS-like_NAD/FAD-binding_dom"/>
</dbReference>
<accession>A0A6G1LKZ3</accession>
<dbReference type="CDD" id="cd07035">
    <property type="entry name" value="TPP_PYR_POX_like"/>
    <property type="match status" value="1"/>
</dbReference>
<dbReference type="EMBL" id="ML995811">
    <property type="protein sequence ID" value="KAF2773232.1"/>
    <property type="molecule type" value="Genomic_DNA"/>
</dbReference>
<reference evidence="7" key="1">
    <citation type="journal article" date="2020" name="Stud. Mycol.">
        <title>101 Dothideomycetes genomes: a test case for predicting lifestyles and emergence of pathogens.</title>
        <authorList>
            <person name="Haridas S."/>
            <person name="Albert R."/>
            <person name="Binder M."/>
            <person name="Bloem J."/>
            <person name="Labutti K."/>
            <person name="Salamov A."/>
            <person name="Andreopoulos B."/>
            <person name="Baker S."/>
            <person name="Barry K."/>
            <person name="Bills G."/>
            <person name="Bluhm B."/>
            <person name="Cannon C."/>
            <person name="Castanera R."/>
            <person name="Culley D."/>
            <person name="Daum C."/>
            <person name="Ezra D."/>
            <person name="Gonzalez J."/>
            <person name="Henrissat B."/>
            <person name="Kuo A."/>
            <person name="Liang C."/>
            <person name="Lipzen A."/>
            <person name="Lutzoni F."/>
            <person name="Magnuson J."/>
            <person name="Mondo S."/>
            <person name="Nolan M."/>
            <person name="Ohm R."/>
            <person name="Pangilinan J."/>
            <person name="Park H.-J."/>
            <person name="Ramirez L."/>
            <person name="Alfaro M."/>
            <person name="Sun H."/>
            <person name="Tritt A."/>
            <person name="Yoshinaga Y."/>
            <person name="Zwiers L.-H."/>
            <person name="Turgeon B."/>
            <person name="Goodwin S."/>
            <person name="Spatafora J."/>
            <person name="Crous P."/>
            <person name="Grigoriev I."/>
        </authorList>
    </citation>
    <scope>NUCLEOTIDE SEQUENCE</scope>
    <source>
        <strain evidence="7">CBS 116005</strain>
    </source>
</reference>
<dbReference type="Gene3D" id="3.40.50.970">
    <property type="match status" value="2"/>
</dbReference>
<dbReference type="PANTHER" id="PTHR18968">
    <property type="entry name" value="THIAMINE PYROPHOSPHATE ENZYMES"/>
    <property type="match status" value="1"/>
</dbReference>